<sequence length="391" mass="44034">MLKNRKLFRRRNVLLGLGALASTVTFASINKFREDKQVQALSQRDFSVDGNTSLRERAAAKGLIYGAFSEGGYKVLSSNQQLRSTFMEQCGLVVGGFYWSGTQPSAGTFNFTETDSFAQFASEHKMLFRGHPLIWHDLNPQWLTDKFKDPNTTSKEIEGILRNHVSTIVRRYAGRIHSWDVVNEAINPDHGRTDGLQNTPWLKFLGPDYIDLAFRVAAEADPKAKLVYNDNAVEYDIPSEEAKRTFTLKLLERLKSKGVPIHALGIQSHLRGTQTYFNPKKLRKFLADVASLGLKILITELDVADNELPQDIGVRDRNVASVYEDYLSVVLDEPAVIAIINWGLSDRHTWLATHTPRSDSTPVRPLPFDSNLKPKLAWNAIARALDKAPKR</sequence>
<keyword evidence="8 10" id="KW-0624">Polysaccharide degradation</keyword>
<keyword evidence="5 10" id="KW-0378">Hydrolase</keyword>
<dbReference type="PANTHER" id="PTHR31490">
    <property type="entry name" value="GLYCOSYL HYDROLASE"/>
    <property type="match status" value="1"/>
</dbReference>
<dbReference type="RefSeq" id="WP_190828819.1">
    <property type="nucleotide sequence ID" value="NZ_CAWPPI010000050.1"/>
</dbReference>
<gene>
    <name evidence="13" type="ORF">ICL16_14615</name>
</gene>
<dbReference type="EC" id="3.2.1.8" evidence="10"/>
<keyword evidence="7 10" id="KW-0326">Glycosidase</keyword>
<evidence type="ECO:0000256" key="6">
    <source>
        <dbReference type="ARBA" id="ARBA00023277"/>
    </source>
</evidence>
<keyword evidence="4 11" id="KW-0732">Signal</keyword>
<organism evidence="13 14">
    <name type="scientific">Iningainema tapete BLCC-T55</name>
    <dbReference type="NCBI Taxonomy" id="2748662"/>
    <lineage>
        <taxon>Bacteria</taxon>
        <taxon>Bacillati</taxon>
        <taxon>Cyanobacteriota</taxon>
        <taxon>Cyanophyceae</taxon>
        <taxon>Nostocales</taxon>
        <taxon>Scytonemataceae</taxon>
        <taxon>Iningainema tapete</taxon>
    </lineage>
</organism>
<dbReference type="AlphaFoldDB" id="A0A8J7BXN9"/>
<dbReference type="PRINTS" id="PR00134">
    <property type="entry name" value="GLHYDRLASE10"/>
</dbReference>
<dbReference type="SMART" id="SM00633">
    <property type="entry name" value="Glyco_10"/>
    <property type="match status" value="1"/>
</dbReference>
<keyword evidence="6 10" id="KW-0119">Carbohydrate metabolism</keyword>
<dbReference type="PROSITE" id="PS51760">
    <property type="entry name" value="GH10_2"/>
    <property type="match status" value="1"/>
</dbReference>
<evidence type="ECO:0000256" key="3">
    <source>
        <dbReference type="ARBA" id="ARBA00022651"/>
    </source>
</evidence>
<dbReference type="GO" id="GO:0031176">
    <property type="term" value="F:endo-1,4-beta-xylanase activity"/>
    <property type="evidence" value="ECO:0007669"/>
    <property type="project" value="UniProtKB-EC"/>
</dbReference>
<accession>A0A8J7BXN9</accession>
<feature type="domain" description="GH10" evidence="12">
    <location>
        <begin position="58"/>
        <end position="384"/>
    </location>
</feature>
<dbReference type="Gene3D" id="3.20.20.80">
    <property type="entry name" value="Glycosidases"/>
    <property type="match status" value="1"/>
</dbReference>
<evidence type="ECO:0000313" key="14">
    <source>
        <dbReference type="Proteomes" id="UP000629098"/>
    </source>
</evidence>
<evidence type="ECO:0000256" key="4">
    <source>
        <dbReference type="ARBA" id="ARBA00022729"/>
    </source>
</evidence>
<dbReference type="InterPro" id="IPR031158">
    <property type="entry name" value="GH10_AS"/>
</dbReference>
<feature type="active site" description="Nucleophile" evidence="9">
    <location>
        <position position="300"/>
    </location>
</feature>
<name>A0A8J7BXN9_9CYAN</name>
<evidence type="ECO:0000256" key="1">
    <source>
        <dbReference type="ARBA" id="ARBA00000681"/>
    </source>
</evidence>
<dbReference type="Proteomes" id="UP000629098">
    <property type="component" value="Unassembled WGS sequence"/>
</dbReference>
<dbReference type="InterPro" id="IPR017853">
    <property type="entry name" value="GH"/>
</dbReference>
<feature type="signal peptide" evidence="11">
    <location>
        <begin position="1"/>
        <end position="27"/>
    </location>
</feature>
<evidence type="ECO:0000256" key="9">
    <source>
        <dbReference type="PROSITE-ProRule" id="PRU10061"/>
    </source>
</evidence>
<dbReference type="InterPro" id="IPR001000">
    <property type="entry name" value="GH10_dom"/>
</dbReference>
<comment type="catalytic activity">
    <reaction evidence="1 10">
        <text>Endohydrolysis of (1-&gt;4)-beta-D-xylosidic linkages in xylans.</text>
        <dbReference type="EC" id="3.2.1.8"/>
    </reaction>
</comment>
<keyword evidence="3" id="KW-0858">Xylan degradation</keyword>
<reference evidence="13" key="1">
    <citation type="submission" date="2020-09" db="EMBL/GenBank/DDBJ databases">
        <title>Iningainema tapete sp. nov. (Scytonemataceae, Cyanobacteria) from greenhouses in central Florida (USA) produces two types of nodularin with biosynthetic potential for microcystin-LR and anabaenopeptins.</title>
        <authorList>
            <person name="Berthold D.E."/>
            <person name="Lefler F.W."/>
            <person name="Huang I.-S."/>
            <person name="Abdulla H."/>
            <person name="Zimba P.V."/>
            <person name="Laughinghouse H.D. IV."/>
        </authorList>
    </citation>
    <scope>NUCLEOTIDE SEQUENCE</scope>
    <source>
        <strain evidence="13">BLCCT55</strain>
    </source>
</reference>
<dbReference type="GO" id="GO:0045493">
    <property type="term" value="P:xylan catabolic process"/>
    <property type="evidence" value="ECO:0007669"/>
    <property type="project" value="UniProtKB-KW"/>
</dbReference>
<dbReference type="Pfam" id="PF00331">
    <property type="entry name" value="Glyco_hydro_10"/>
    <property type="match status" value="1"/>
</dbReference>
<evidence type="ECO:0000256" key="10">
    <source>
        <dbReference type="RuleBase" id="RU361174"/>
    </source>
</evidence>
<feature type="chain" id="PRO_5035293637" description="Beta-xylanase" evidence="11">
    <location>
        <begin position="28"/>
        <end position="391"/>
    </location>
</feature>
<dbReference type="SUPFAM" id="SSF51445">
    <property type="entry name" value="(Trans)glycosidases"/>
    <property type="match status" value="1"/>
</dbReference>
<dbReference type="PANTHER" id="PTHR31490:SF88">
    <property type="entry name" value="BETA-XYLANASE"/>
    <property type="match status" value="1"/>
</dbReference>
<evidence type="ECO:0000256" key="5">
    <source>
        <dbReference type="ARBA" id="ARBA00022801"/>
    </source>
</evidence>
<evidence type="ECO:0000259" key="12">
    <source>
        <dbReference type="PROSITE" id="PS51760"/>
    </source>
</evidence>
<evidence type="ECO:0000256" key="7">
    <source>
        <dbReference type="ARBA" id="ARBA00023295"/>
    </source>
</evidence>
<protein>
    <recommendedName>
        <fullName evidence="10">Beta-xylanase</fullName>
        <ecNumber evidence="10">3.2.1.8</ecNumber>
    </recommendedName>
</protein>
<proteinExistence type="inferred from homology"/>
<dbReference type="PROSITE" id="PS00591">
    <property type="entry name" value="GH10_1"/>
    <property type="match status" value="1"/>
</dbReference>
<keyword evidence="14" id="KW-1185">Reference proteome</keyword>
<dbReference type="EMBL" id="JACXAE010000050">
    <property type="protein sequence ID" value="MBD2773268.1"/>
    <property type="molecule type" value="Genomic_DNA"/>
</dbReference>
<evidence type="ECO:0000256" key="2">
    <source>
        <dbReference type="ARBA" id="ARBA00007495"/>
    </source>
</evidence>
<evidence type="ECO:0000256" key="11">
    <source>
        <dbReference type="SAM" id="SignalP"/>
    </source>
</evidence>
<dbReference type="InterPro" id="IPR044846">
    <property type="entry name" value="GH10"/>
</dbReference>
<comment type="similarity">
    <text evidence="2 10">Belongs to the glycosyl hydrolase 10 (cellulase F) family.</text>
</comment>
<evidence type="ECO:0000313" key="13">
    <source>
        <dbReference type="EMBL" id="MBD2773268.1"/>
    </source>
</evidence>
<evidence type="ECO:0000256" key="8">
    <source>
        <dbReference type="ARBA" id="ARBA00023326"/>
    </source>
</evidence>
<comment type="caution">
    <text evidence="13">The sequence shown here is derived from an EMBL/GenBank/DDBJ whole genome shotgun (WGS) entry which is preliminary data.</text>
</comment>